<protein>
    <recommendedName>
        <fullName evidence="2">Dynein assembly factor 1, axonemal homolog</fullName>
    </recommendedName>
</protein>
<dbReference type="PANTHER" id="PTHR22708:SF0">
    <property type="entry name" value="LEUCINE-RICH REPEAT-CONTAINING PROTEIN 56"/>
    <property type="match status" value="1"/>
</dbReference>
<dbReference type="PANTHER" id="PTHR22708">
    <property type="entry name" value="LEUCINE-RICH REPEAT-CONTAINING PROTEIN 56"/>
    <property type="match status" value="1"/>
</dbReference>
<organism evidence="1">
    <name type="scientific">Photinus pyralis</name>
    <name type="common">Common eastern firefly</name>
    <name type="synonym">Lampyris pyralis</name>
    <dbReference type="NCBI Taxonomy" id="7054"/>
    <lineage>
        <taxon>Eukaryota</taxon>
        <taxon>Metazoa</taxon>
        <taxon>Ecdysozoa</taxon>
        <taxon>Arthropoda</taxon>
        <taxon>Hexapoda</taxon>
        <taxon>Insecta</taxon>
        <taxon>Pterygota</taxon>
        <taxon>Neoptera</taxon>
        <taxon>Endopterygota</taxon>
        <taxon>Coleoptera</taxon>
        <taxon>Polyphaga</taxon>
        <taxon>Elateriformia</taxon>
        <taxon>Elateroidea</taxon>
        <taxon>Lampyridae</taxon>
        <taxon>Lampyrinae</taxon>
        <taxon>Photinus</taxon>
    </lineage>
</organism>
<evidence type="ECO:0008006" key="2">
    <source>
        <dbReference type="Google" id="ProtNLM"/>
    </source>
</evidence>
<proteinExistence type="predicted"/>
<dbReference type="EMBL" id="GEZM01046519">
    <property type="protein sequence ID" value="JAV77168.1"/>
    <property type="molecule type" value="Transcribed_RNA"/>
</dbReference>
<dbReference type="SUPFAM" id="SSF52058">
    <property type="entry name" value="L domain-like"/>
    <property type="match status" value="1"/>
</dbReference>
<dbReference type="InterPro" id="IPR040091">
    <property type="entry name" value="LRRC56"/>
</dbReference>
<dbReference type="Gene3D" id="3.80.10.10">
    <property type="entry name" value="Ribonuclease Inhibitor"/>
    <property type="match status" value="1"/>
</dbReference>
<accession>A0A1Y1LWB0</accession>
<reference evidence="1" key="1">
    <citation type="journal article" date="2016" name="Sci. Rep.">
        <title>Molecular characterization of firefly nuptial gifts: a multi-omics approach sheds light on postcopulatory sexual selection.</title>
        <authorList>
            <person name="Al-Wathiqui N."/>
            <person name="Fallon T.R."/>
            <person name="South A."/>
            <person name="Weng J.K."/>
            <person name="Lewis S.M."/>
        </authorList>
    </citation>
    <scope>NUCLEOTIDE SEQUENCE</scope>
</reference>
<name>A0A1Y1LWB0_PHOPY</name>
<evidence type="ECO:0000313" key="1">
    <source>
        <dbReference type="EMBL" id="JAV77168.1"/>
    </source>
</evidence>
<dbReference type="InterPro" id="IPR032675">
    <property type="entry name" value="LRR_dom_sf"/>
</dbReference>
<sequence length="330" mass="36975">MPELEHQPSTEITSPRSSLSVTPFILSPVSSGSSMSQESDSEVNYDWNPFPYGHIQIPLEPTIRDVLIHAANTSELHTVTKIQLQVISIDTSLQHMSVHLPLLRELILDGSAISSLRDLGYGLKNLKILKVCSCGLTTLDGLLGLDTLEEFHAESNQITDLSPCGFLPKIRLINLKRNLLKDVMAVTFLTICESLEHLTLSENIELIEAFDASLYRKIVKSILPNLKTLDEVDISTEETLPEYAKLHQFCASEHLESDQEFDFNEETKDAPRHLYSITDKGQFVVSFTPKVLSPRPPSGHSSTDSTIISAFREEKFPSFEEWLHTPDSDD</sequence>
<dbReference type="AlphaFoldDB" id="A0A1Y1LWB0"/>